<dbReference type="CDD" id="cd00093">
    <property type="entry name" value="HTH_XRE"/>
    <property type="match status" value="1"/>
</dbReference>
<comment type="caution">
    <text evidence="3">The sequence shown here is derived from an EMBL/GenBank/DDBJ whole genome shotgun (WGS) entry which is preliminary data.</text>
</comment>
<dbReference type="InterPro" id="IPR010982">
    <property type="entry name" value="Lambda_DNA-bd_dom_sf"/>
</dbReference>
<protein>
    <submittedName>
        <fullName evidence="3">Helix-turn-helix transcriptional regulator</fullName>
    </submittedName>
</protein>
<dbReference type="SUPFAM" id="SSF47413">
    <property type="entry name" value="lambda repressor-like DNA-binding domains"/>
    <property type="match status" value="1"/>
</dbReference>
<feature type="domain" description="HTH cro/C1-type" evidence="2">
    <location>
        <begin position="13"/>
        <end position="65"/>
    </location>
</feature>
<dbReference type="Pfam" id="PF01381">
    <property type="entry name" value="HTH_3"/>
    <property type="match status" value="1"/>
</dbReference>
<dbReference type="InterPro" id="IPR001387">
    <property type="entry name" value="Cro/C1-type_HTH"/>
</dbReference>
<name>A0A838BCN0_9HYPH</name>
<organism evidence="3 4">
    <name type="scientific">Mesorhizobium neociceri</name>
    <dbReference type="NCBI Taxonomy" id="1307853"/>
    <lineage>
        <taxon>Bacteria</taxon>
        <taxon>Pseudomonadati</taxon>
        <taxon>Pseudomonadota</taxon>
        <taxon>Alphaproteobacteria</taxon>
        <taxon>Hyphomicrobiales</taxon>
        <taxon>Phyllobacteriaceae</taxon>
        <taxon>Mesorhizobium</taxon>
    </lineage>
</organism>
<dbReference type="Proteomes" id="UP000558284">
    <property type="component" value="Unassembled WGS sequence"/>
</dbReference>
<accession>A0A838BCN0</accession>
<feature type="region of interest" description="Disordered" evidence="1">
    <location>
        <begin position="75"/>
        <end position="97"/>
    </location>
</feature>
<sequence length="97" mass="10983">MDSRNLLSADQSRAARALLNWSRVRLAAKANLSEMTISDFENGYREPRPHNIAAMRHAFEDAGIIFTLEGTPSLARPEGDSGLATDNRMWRRRQRKA</sequence>
<evidence type="ECO:0000313" key="3">
    <source>
        <dbReference type="EMBL" id="MBA1143080.1"/>
    </source>
</evidence>
<gene>
    <name evidence="3" type="ORF">H0241_22925</name>
</gene>
<evidence type="ECO:0000313" key="4">
    <source>
        <dbReference type="Proteomes" id="UP000558284"/>
    </source>
</evidence>
<dbReference type="AlphaFoldDB" id="A0A838BCN0"/>
<dbReference type="EMBL" id="JACDTY010000012">
    <property type="protein sequence ID" value="MBA1143080.1"/>
    <property type="molecule type" value="Genomic_DNA"/>
</dbReference>
<evidence type="ECO:0000259" key="2">
    <source>
        <dbReference type="PROSITE" id="PS50943"/>
    </source>
</evidence>
<dbReference type="RefSeq" id="WP_181060112.1">
    <property type="nucleotide sequence ID" value="NZ_JACDTY010000012.1"/>
</dbReference>
<dbReference type="Gene3D" id="1.10.260.40">
    <property type="entry name" value="lambda repressor-like DNA-binding domains"/>
    <property type="match status" value="1"/>
</dbReference>
<dbReference type="GO" id="GO:0003677">
    <property type="term" value="F:DNA binding"/>
    <property type="evidence" value="ECO:0007669"/>
    <property type="project" value="InterPro"/>
</dbReference>
<dbReference type="PROSITE" id="PS50943">
    <property type="entry name" value="HTH_CROC1"/>
    <property type="match status" value="1"/>
</dbReference>
<reference evidence="3 4" key="1">
    <citation type="submission" date="2020-07" db="EMBL/GenBank/DDBJ databases">
        <title>Definition of the novel symbiovar canariense within Mesorhizobium novociceri, a new species of genus Mesorhizobium nodulating Cicer canariense in the Caldera de Taburiente National Park (La Palma, Canary Islands).</title>
        <authorList>
            <person name="Leon-Barrios M."/>
            <person name="Perez-Yepez J."/>
            <person name="Flores-Felix J.D."/>
            <person name="Ramirez-Baena M.H."/>
            <person name="Pulido-Suarez L."/>
            <person name="Igual J.M."/>
            <person name="Velazquez E."/>
            <person name="Peix A."/>
        </authorList>
    </citation>
    <scope>NUCLEOTIDE SEQUENCE [LARGE SCALE GENOMIC DNA]</scope>
    <source>
        <strain evidence="3 4">CCANP35</strain>
    </source>
</reference>
<proteinExistence type="predicted"/>
<evidence type="ECO:0000256" key="1">
    <source>
        <dbReference type="SAM" id="MobiDB-lite"/>
    </source>
</evidence>
<keyword evidence="4" id="KW-1185">Reference proteome</keyword>